<evidence type="ECO:0000313" key="9">
    <source>
        <dbReference type="EMBL" id="MCL6698590.1"/>
    </source>
</evidence>
<dbReference type="RefSeq" id="WP_249903988.1">
    <property type="nucleotide sequence ID" value="NZ_JAMGBA010000002.1"/>
</dbReference>
<dbReference type="InterPro" id="IPR050356">
    <property type="entry name" value="SulA_CellDiv_inhibitor"/>
</dbReference>
<comment type="subunit">
    <text evidence="2">Monomer.</text>
</comment>
<dbReference type="InterPro" id="IPR043502">
    <property type="entry name" value="DNA/RNA_pol_sf"/>
</dbReference>
<evidence type="ECO:0000256" key="6">
    <source>
        <dbReference type="ARBA" id="ARBA00049244"/>
    </source>
</evidence>
<feature type="domain" description="DNA polymerase Y-family little finger" evidence="8">
    <location>
        <begin position="244"/>
        <end position="324"/>
    </location>
</feature>
<dbReference type="EC" id="2.7.7.7" evidence="3"/>
<evidence type="ECO:0000256" key="1">
    <source>
        <dbReference type="ARBA" id="ARBA00010945"/>
    </source>
</evidence>
<dbReference type="Gene3D" id="3.30.70.270">
    <property type="match status" value="1"/>
</dbReference>
<keyword evidence="4" id="KW-0227">DNA damage</keyword>
<dbReference type="InterPro" id="IPR017961">
    <property type="entry name" value="DNA_pol_Y-fam_little_finger"/>
</dbReference>
<sequence length="519" mass="57723">MTDLYSATRRYLALWFPYLPADRLRRQPGFDLAPETPLAFVVKAKSALRLAAVDQAARSQGLEPGMALADARARLPQLIAEDLDEAADRHWLEQLAKGSIRYTPLVALDAADGLILDITGCTHLFGGEQGLAADIEARMARLRMTVRTAFASTAGAARALARYQALPAKDEASAIRRLPVVALELDPEATQGLIRAGLKTVGDLAKLPMSTIAARFGGEAATALRHLLGEAQRPIRPLIPIAPVVAERRFAEPVARTEYALEVLGELTAEVARQMEERGEGGRRFEASFFRSDGLIRPLAVETGQPTRDCAMVIRLMNERIEGLSDPIDPGFGFDLIRLSVPVVETLAVTQLRLEGGAVKEAEVAALIDRLSTRLGRNRIRRLAAQDTHIPEQMQLELPAVETSRPVADWPEAVPGEPPLRPLHLFDPPQPIEVMAGVPDGPPHRFRWRRKLHDIKRFEGPERIASEWWKRRDGAIDKPGLTRDYYRVEDVRGRRFWVFRHGLFGEKPKPQWYLHGLFA</sequence>
<organism evidence="9 10">
    <name type="scientific">Sphingomonas caseinilyticus</name>
    <dbReference type="NCBI Taxonomy" id="2908205"/>
    <lineage>
        <taxon>Bacteria</taxon>
        <taxon>Pseudomonadati</taxon>
        <taxon>Pseudomonadota</taxon>
        <taxon>Alphaproteobacteria</taxon>
        <taxon>Sphingomonadales</taxon>
        <taxon>Sphingomonadaceae</taxon>
        <taxon>Sphingomonas</taxon>
    </lineage>
</organism>
<evidence type="ECO:0000256" key="2">
    <source>
        <dbReference type="ARBA" id="ARBA00011245"/>
    </source>
</evidence>
<protein>
    <recommendedName>
        <fullName evidence="3">DNA-directed DNA polymerase</fullName>
        <ecNumber evidence="3">2.7.7.7</ecNumber>
    </recommendedName>
</protein>
<feature type="domain" description="UmuC" evidence="7">
    <location>
        <begin position="41"/>
        <end position="160"/>
    </location>
</feature>
<comment type="function">
    <text evidence="5">Poorly processive, error-prone DNA polymerase involved in untargeted mutagenesis. Copies undamaged DNA at stalled replication forks, which arise in vivo from mismatched or misaligned primer ends. These misaligned primers can be extended by PolIV. Exhibits no 3'-5' exonuclease (proofreading) activity. May be involved in translesional synthesis, in conjunction with the beta clamp from PolIII.</text>
</comment>
<evidence type="ECO:0000313" key="10">
    <source>
        <dbReference type="Proteomes" id="UP001203410"/>
    </source>
</evidence>
<dbReference type="Gene3D" id="3.40.1170.60">
    <property type="match status" value="1"/>
</dbReference>
<evidence type="ECO:0000259" key="8">
    <source>
        <dbReference type="Pfam" id="PF11799"/>
    </source>
</evidence>
<dbReference type="CDD" id="cd03468">
    <property type="entry name" value="PolY_like"/>
    <property type="match status" value="1"/>
</dbReference>
<comment type="caution">
    <text evidence="9">The sequence shown here is derived from an EMBL/GenBank/DDBJ whole genome shotgun (WGS) entry which is preliminary data.</text>
</comment>
<evidence type="ECO:0000256" key="4">
    <source>
        <dbReference type="ARBA" id="ARBA00022763"/>
    </source>
</evidence>
<dbReference type="PANTHER" id="PTHR35369:SF2">
    <property type="entry name" value="BLR3025 PROTEIN"/>
    <property type="match status" value="1"/>
</dbReference>
<gene>
    <name evidence="9" type="ORF">LZ496_07300</name>
</gene>
<accession>A0ABT0RUB5</accession>
<dbReference type="EMBL" id="JAMGBA010000002">
    <property type="protein sequence ID" value="MCL6698590.1"/>
    <property type="molecule type" value="Genomic_DNA"/>
</dbReference>
<dbReference type="InterPro" id="IPR043128">
    <property type="entry name" value="Rev_trsase/Diguanyl_cyclase"/>
</dbReference>
<proteinExistence type="inferred from homology"/>
<dbReference type="SUPFAM" id="SSF56672">
    <property type="entry name" value="DNA/RNA polymerases"/>
    <property type="match status" value="1"/>
</dbReference>
<evidence type="ECO:0000259" key="7">
    <source>
        <dbReference type="Pfam" id="PF00817"/>
    </source>
</evidence>
<dbReference type="InterPro" id="IPR001126">
    <property type="entry name" value="UmuC"/>
</dbReference>
<keyword evidence="10" id="KW-1185">Reference proteome</keyword>
<comment type="similarity">
    <text evidence="1">Belongs to the DNA polymerase type-Y family.</text>
</comment>
<comment type="catalytic activity">
    <reaction evidence="6">
        <text>DNA(n) + a 2'-deoxyribonucleoside 5'-triphosphate = DNA(n+1) + diphosphate</text>
        <dbReference type="Rhea" id="RHEA:22508"/>
        <dbReference type="Rhea" id="RHEA-COMP:17339"/>
        <dbReference type="Rhea" id="RHEA-COMP:17340"/>
        <dbReference type="ChEBI" id="CHEBI:33019"/>
        <dbReference type="ChEBI" id="CHEBI:61560"/>
        <dbReference type="ChEBI" id="CHEBI:173112"/>
        <dbReference type="EC" id="2.7.7.7"/>
    </reaction>
</comment>
<evidence type="ECO:0000256" key="5">
    <source>
        <dbReference type="ARBA" id="ARBA00025589"/>
    </source>
</evidence>
<dbReference type="Pfam" id="PF11799">
    <property type="entry name" value="IMS_C"/>
    <property type="match status" value="1"/>
</dbReference>
<name>A0ABT0RUB5_9SPHN</name>
<dbReference type="Pfam" id="PF00817">
    <property type="entry name" value="IMS"/>
    <property type="match status" value="1"/>
</dbReference>
<dbReference type="PANTHER" id="PTHR35369">
    <property type="entry name" value="BLR3025 PROTEIN-RELATED"/>
    <property type="match status" value="1"/>
</dbReference>
<dbReference type="Proteomes" id="UP001203410">
    <property type="component" value="Unassembled WGS sequence"/>
</dbReference>
<evidence type="ECO:0000256" key="3">
    <source>
        <dbReference type="ARBA" id="ARBA00012417"/>
    </source>
</evidence>
<reference evidence="9 10" key="1">
    <citation type="submission" date="2022-05" db="EMBL/GenBank/DDBJ databases">
        <authorList>
            <person name="Jo J.-H."/>
            <person name="Im W.-T."/>
        </authorList>
    </citation>
    <scope>NUCLEOTIDE SEQUENCE [LARGE SCALE GENOMIC DNA]</scope>
    <source>
        <strain evidence="9 10">NSE70-1</strain>
    </source>
</reference>